<dbReference type="Gene3D" id="2.120.10.30">
    <property type="entry name" value="TolB, C-terminal domain"/>
    <property type="match status" value="1"/>
</dbReference>
<feature type="domain" description="BIG2" evidence="2">
    <location>
        <begin position="870"/>
        <end position="950"/>
    </location>
</feature>
<dbReference type="NCBIfam" id="TIGR04213">
    <property type="entry name" value="PGF_pre_PGF"/>
    <property type="match status" value="1"/>
</dbReference>
<accession>A0ABU3Z4U5</accession>
<dbReference type="InterPro" id="IPR003343">
    <property type="entry name" value="Big_2"/>
</dbReference>
<evidence type="ECO:0000313" key="4">
    <source>
        <dbReference type="Proteomes" id="UP001273768"/>
    </source>
</evidence>
<sequence>MTEHKHLALLCAVVVIGLLASPVMAMPAPGEHIYRGFDKAQNYPDIDGSTIVWEDDRNGDMDIYLGTIDEFRSRPTGYTGERLTDNLSSQERPSISGDYVVWQDDRNGNWDIYLYKRSTDETTQLTNDTGKQWLPAIHGDYIAWYDDSSGDTNIVLYDIAAGSVKDVIERDARTTIPFTAVTTEFKPALSEKYLAWVDDADGERIWYYDIQNEEVVGPISTIQAIQSWPSLYGSTIAWEDYRHGSGDSEIYMTDLDDPSGGEERITTAPRNQVSPAISGSIIAWEDTRDESRSIYLYDLSAEKEMSVFVPEDAANDEQLYPAVSDNTIVWQRGKSPDSNLYMFVYDPAGLTEPVPTAIEVTPLTATLAINETEQFNATVLDQDSNAMTDVAINWTSGNETVGTIDADGVFTALAAGTANVTATAGNVTGEATVTVSAEELSLDSIQVTPLTATLAINETEQFTATALDQFGNAMTDVAINWTSSNETVGMIDAEGVFTAHAEGTANVTATAGDVTGEATVTVSAEELILDSIQVTPLTATLAINETEQFNATALDQFGNAMTDVAINWTSGNEAVGTIDAEGVFTALAAGTTNVTATADNVTGSATVIVEEPILDSIQVTPTGATLGIGDTQRFIVTARDQDGNVMSDVAINWTSSNETVGTIDADGFFSALDDGTATVTATAENVTATANVTVNNEDPALASIVVTPSEITFGSNETQQFTATAFDQFGAEIAGVEIAWTSSDETVGTIDADGLFSALDDGTATVTATVENVTGTAEVTVTTASSGVVVSPSTITLNAGDSRQFTATVYDPEGNETSDAVVTWTISDEMVGTIDADGLFSALEEGTATITATAENETGTAMVTVELPPAPTRIEIEPTTATILPGETRQFTATVYDQRDNQMDWISVTWSSSDLDAGSIDRAGLFAAFAEGTTNVMASAGDASAEATVTVSATAVPEPTPVTPGSSGGGGGGGSSEPTFCARTCENLRSGDTFMFSDLTTSSVGSVNVTAASAIPRMMLTVKKTTAPSAAEPPAGDVYEYVAITPNWVGPNAISSAEVFFTVPTDWLEGHNITAEDVRLMRYVDGAWQPLETEVIGEENGNYRFQATTSGFSTFAIAASPVDVKASAEEVNATIETTETPDVTGTPEVTGNVTTEPTAAAPTTTPAAPLVYAPLLAPLAFLLWGRRKN</sequence>
<dbReference type="Gene3D" id="2.60.40.1080">
    <property type="match status" value="7"/>
</dbReference>
<feature type="region of interest" description="Disordered" evidence="1">
    <location>
        <begin position="956"/>
        <end position="978"/>
    </location>
</feature>
<feature type="domain" description="BIG2" evidence="2">
    <location>
        <begin position="528"/>
        <end position="608"/>
    </location>
</feature>
<dbReference type="SMART" id="SM00635">
    <property type="entry name" value="BID_2"/>
    <property type="match status" value="7"/>
</dbReference>
<protein>
    <submittedName>
        <fullName evidence="3">PGF-pre-PGF domain-containing protein</fullName>
    </submittedName>
</protein>
<feature type="domain" description="BIG2" evidence="2">
    <location>
        <begin position="354"/>
        <end position="434"/>
    </location>
</feature>
<dbReference type="InterPro" id="IPR008964">
    <property type="entry name" value="Invasin/intimin_cell_adhesion"/>
</dbReference>
<dbReference type="PANTHER" id="PTHR36842">
    <property type="entry name" value="PROTEIN TOLB HOMOLOG"/>
    <property type="match status" value="1"/>
</dbReference>
<feature type="domain" description="BIG2" evidence="2">
    <location>
        <begin position="613"/>
        <end position="693"/>
    </location>
</feature>
<dbReference type="Proteomes" id="UP001273768">
    <property type="component" value="Unassembled WGS sequence"/>
</dbReference>
<feature type="compositionally biased region" description="Gly residues" evidence="1">
    <location>
        <begin position="966"/>
        <end position="975"/>
    </location>
</feature>
<dbReference type="Pfam" id="PF02368">
    <property type="entry name" value="Big_2"/>
    <property type="match status" value="7"/>
</dbReference>
<evidence type="ECO:0000259" key="2">
    <source>
        <dbReference type="SMART" id="SM00635"/>
    </source>
</evidence>
<name>A0ABU3Z4U5_9EURY</name>
<comment type="caution">
    <text evidence="3">The sequence shown here is derived from an EMBL/GenBank/DDBJ whole genome shotgun (WGS) entry which is preliminary data.</text>
</comment>
<dbReference type="InterPro" id="IPR027618">
    <property type="entry name" value="Beta_prop_Msarc"/>
</dbReference>
<reference evidence="3 4" key="1">
    <citation type="submission" date="2020-05" db="EMBL/GenBank/DDBJ databases">
        <title>Isolation and characterization of methanoarchaea from a cold seep at offshore SW Taiwan.</title>
        <authorList>
            <person name="Chen Y.-W."/>
            <person name="Chen S.-C."/>
            <person name="Lai M.-C."/>
        </authorList>
    </citation>
    <scope>NUCLEOTIDE SEQUENCE [LARGE SCALE GENOMIC DNA]</scope>
    <source>
        <strain evidence="3 4">YWC-01</strain>
    </source>
</reference>
<dbReference type="InterPro" id="IPR026453">
    <property type="entry name" value="PGF_pre_PGF"/>
</dbReference>
<gene>
    <name evidence="3" type="ORF">HL657_11765</name>
</gene>
<dbReference type="RefSeq" id="WP_317297010.1">
    <property type="nucleotide sequence ID" value="NZ_JABFFQ010000011.1"/>
</dbReference>
<dbReference type="SUPFAM" id="SSF50960">
    <property type="entry name" value="TolB, C-terminal domain"/>
    <property type="match status" value="1"/>
</dbReference>
<dbReference type="EMBL" id="JABFFQ010000011">
    <property type="protein sequence ID" value="MDV4343832.1"/>
    <property type="molecule type" value="Genomic_DNA"/>
</dbReference>
<dbReference type="InterPro" id="IPR011042">
    <property type="entry name" value="6-blade_b-propeller_TolB-like"/>
</dbReference>
<dbReference type="SUPFAM" id="SSF49373">
    <property type="entry name" value="Invasin/intimin cell-adhesion fragments"/>
    <property type="match status" value="7"/>
</dbReference>
<feature type="domain" description="BIG2" evidence="2">
    <location>
        <begin position="441"/>
        <end position="521"/>
    </location>
</feature>
<feature type="domain" description="BIG2" evidence="2">
    <location>
        <begin position="700"/>
        <end position="780"/>
    </location>
</feature>
<dbReference type="NCBIfam" id="TIGR04275">
    <property type="entry name" value="beta_prop_Msarc"/>
    <property type="match status" value="4"/>
</dbReference>
<organism evidence="3 4">
    <name type="scientific">Methanoculleus nereidis</name>
    <dbReference type="NCBI Taxonomy" id="2735141"/>
    <lineage>
        <taxon>Archaea</taxon>
        <taxon>Methanobacteriati</taxon>
        <taxon>Methanobacteriota</taxon>
        <taxon>Stenosarchaea group</taxon>
        <taxon>Methanomicrobia</taxon>
        <taxon>Methanomicrobiales</taxon>
        <taxon>Methanomicrobiaceae</taxon>
        <taxon>Methanoculleus</taxon>
    </lineage>
</organism>
<evidence type="ECO:0000256" key="1">
    <source>
        <dbReference type="SAM" id="MobiDB-lite"/>
    </source>
</evidence>
<dbReference type="PANTHER" id="PTHR36842:SF1">
    <property type="entry name" value="PROTEIN TOLB"/>
    <property type="match status" value="1"/>
</dbReference>
<feature type="domain" description="BIG2" evidence="2">
    <location>
        <begin position="784"/>
        <end position="864"/>
    </location>
</feature>
<proteinExistence type="predicted"/>
<evidence type="ECO:0000313" key="3">
    <source>
        <dbReference type="EMBL" id="MDV4343832.1"/>
    </source>
</evidence>
<keyword evidence="4" id="KW-1185">Reference proteome</keyword>